<accession>A0A437Q8M2</accession>
<name>A0A437Q8M2_9GAMM</name>
<dbReference type="PROSITE" id="PS50828">
    <property type="entry name" value="SMR"/>
    <property type="match status" value="1"/>
</dbReference>
<evidence type="ECO:0000259" key="2">
    <source>
        <dbReference type="PROSITE" id="PS50828"/>
    </source>
</evidence>
<dbReference type="Pfam" id="PF01713">
    <property type="entry name" value="Smr"/>
    <property type="match status" value="1"/>
</dbReference>
<evidence type="ECO:0000313" key="3">
    <source>
        <dbReference type="EMBL" id="RVU30934.1"/>
    </source>
</evidence>
<feature type="compositionally biased region" description="Polar residues" evidence="1">
    <location>
        <begin position="1"/>
        <end position="15"/>
    </location>
</feature>
<evidence type="ECO:0000256" key="1">
    <source>
        <dbReference type="SAM" id="MobiDB-lite"/>
    </source>
</evidence>
<protein>
    <submittedName>
        <fullName evidence="3">DNA mismatch repair protein MutS</fullName>
    </submittedName>
</protein>
<dbReference type="PANTHER" id="PTHR35562:SF2">
    <property type="entry name" value="DNA ENDONUCLEASE SMRA-RELATED"/>
    <property type="match status" value="1"/>
</dbReference>
<dbReference type="InterPro" id="IPR036063">
    <property type="entry name" value="Smr_dom_sf"/>
</dbReference>
<dbReference type="Gene3D" id="3.30.1370.110">
    <property type="match status" value="1"/>
</dbReference>
<dbReference type="SMART" id="SM00463">
    <property type="entry name" value="SMR"/>
    <property type="match status" value="1"/>
</dbReference>
<reference evidence="3 4" key="1">
    <citation type="submission" date="2019-01" db="EMBL/GenBank/DDBJ databases">
        <authorList>
            <person name="Chen W.-M."/>
        </authorList>
    </citation>
    <scope>NUCLEOTIDE SEQUENCE [LARGE SCALE GENOMIC DNA]</scope>
    <source>
        <strain evidence="3 4">HPM-16</strain>
    </source>
</reference>
<dbReference type="RefSeq" id="WP_127693779.1">
    <property type="nucleotide sequence ID" value="NZ_SACQ01000003.1"/>
</dbReference>
<dbReference type="EMBL" id="SACQ01000003">
    <property type="protein sequence ID" value="RVU30934.1"/>
    <property type="molecule type" value="Genomic_DNA"/>
</dbReference>
<dbReference type="PANTHER" id="PTHR35562">
    <property type="entry name" value="DNA ENDONUCLEASE SMRA-RELATED"/>
    <property type="match status" value="1"/>
</dbReference>
<gene>
    <name evidence="3" type="ORF">EOE65_07925</name>
</gene>
<dbReference type="GO" id="GO:0004520">
    <property type="term" value="F:DNA endonuclease activity"/>
    <property type="evidence" value="ECO:0007669"/>
    <property type="project" value="TreeGrafter"/>
</dbReference>
<feature type="domain" description="Smr" evidence="2">
    <location>
        <begin position="101"/>
        <end position="182"/>
    </location>
</feature>
<organism evidence="3 4">
    <name type="scientific">Neptunomonas marina</name>
    <dbReference type="NCBI Taxonomy" id="1815562"/>
    <lineage>
        <taxon>Bacteria</taxon>
        <taxon>Pseudomonadati</taxon>
        <taxon>Pseudomonadota</taxon>
        <taxon>Gammaproteobacteria</taxon>
        <taxon>Oceanospirillales</taxon>
        <taxon>Oceanospirillaceae</taxon>
        <taxon>Neptunomonas</taxon>
    </lineage>
</organism>
<proteinExistence type="predicted"/>
<keyword evidence="4" id="KW-1185">Reference proteome</keyword>
<evidence type="ECO:0000313" key="4">
    <source>
        <dbReference type="Proteomes" id="UP000282818"/>
    </source>
</evidence>
<feature type="region of interest" description="Disordered" evidence="1">
    <location>
        <begin position="1"/>
        <end position="41"/>
    </location>
</feature>
<dbReference type="SUPFAM" id="SSF160443">
    <property type="entry name" value="SMR domain-like"/>
    <property type="match status" value="1"/>
</dbReference>
<dbReference type="Proteomes" id="UP000282818">
    <property type="component" value="Unassembled WGS sequence"/>
</dbReference>
<sequence length="185" mass="20628">MSDTKNSPDESTPNFSDLMADVKPLNHDRVTRSNGPIRKNRSKALHRDAASEEIEQVIDGLSSEAVEIVESEEELLFAAPGVQIRVMKRLRKGHIPWEAGIDLHGMTIDTARDELSHFIRDAQRNSCRAVLVVHGKAFSQSGQKPILKSYVNDWLRQLPQVLAFCSAQARDGGTGALYVLIKQNR</sequence>
<dbReference type="AlphaFoldDB" id="A0A437Q8M2"/>
<comment type="caution">
    <text evidence="3">The sequence shown here is derived from an EMBL/GenBank/DDBJ whole genome shotgun (WGS) entry which is preliminary data.</text>
</comment>
<dbReference type="InterPro" id="IPR002625">
    <property type="entry name" value="Smr_dom"/>
</dbReference>